<reference evidence="1" key="2">
    <citation type="submission" date="2022-06" db="UniProtKB">
        <authorList>
            <consortium name="EnsemblMetazoa"/>
        </authorList>
    </citation>
    <scope>IDENTIFICATION</scope>
    <source>
        <strain evidence="1">PS312</strain>
    </source>
</reference>
<proteinExistence type="predicted"/>
<reference evidence="2" key="1">
    <citation type="journal article" date="2008" name="Nat. Genet.">
        <title>The Pristionchus pacificus genome provides a unique perspective on nematode lifestyle and parasitism.</title>
        <authorList>
            <person name="Dieterich C."/>
            <person name="Clifton S.W."/>
            <person name="Schuster L.N."/>
            <person name="Chinwalla A."/>
            <person name="Delehaunty K."/>
            <person name="Dinkelacker I."/>
            <person name="Fulton L."/>
            <person name="Fulton R."/>
            <person name="Godfrey J."/>
            <person name="Minx P."/>
            <person name="Mitreva M."/>
            <person name="Roeseler W."/>
            <person name="Tian H."/>
            <person name="Witte H."/>
            <person name="Yang S.P."/>
            <person name="Wilson R.K."/>
            <person name="Sommer R.J."/>
        </authorList>
    </citation>
    <scope>NUCLEOTIDE SEQUENCE [LARGE SCALE GENOMIC DNA]</scope>
    <source>
        <strain evidence="2">PS312</strain>
    </source>
</reference>
<keyword evidence="2" id="KW-1185">Reference proteome</keyword>
<sequence length="271" mass="29319">MVQKGSPPSLDSYALNISMKPRPPLSPLTSFTLTGSDADFATAAAAVGGVGRVSCGRDDAAPLAAAAAFLIRPLPDPSLLDLLMLRRRFVRRCTSPSDDTANSAREGFDWFTRPIPAPLTFHIPAGGPHAIRRPTLGHHRRMRVDGRVVVAFWKEGRKGKTLTFERKKSISSTVPSNFPLGDGFCRPARMNSIDCGDGDEATGIGRPTVPLNGFPSTRPARMRGEGVQVFSRDEFVGAYGLPYLEQVLEDDDSFAVANERVLGVELAEKIK</sequence>
<accession>A0A8R1Z5I0</accession>
<dbReference type="EnsemblMetazoa" id="PPA44098.1">
    <property type="protein sequence ID" value="PPA44098.1"/>
    <property type="gene ID" value="WBGene00282467"/>
</dbReference>
<evidence type="ECO:0000313" key="1">
    <source>
        <dbReference type="EnsemblMetazoa" id="PPA44098.1"/>
    </source>
</evidence>
<protein>
    <submittedName>
        <fullName evidence="1">Uncharacterized protein</fullName>
    </submittedName>
</protein>
<dbReference type="AlphaFoldDB" id="A0A2A6CV12"/>
<accession>A0A2A6CV12</accession>
<dbReference type="Proteomes" id="UP000005239">
    <property type="component" value="Unassembled WGS sequence"/>
</dbReference>
<gene>
    <name evidence="1" type="primary">WBGene00282467</name>
</gene>
<name>A0A2A6CV12_PRIPA</name>
<evidence type="ECO:0000313" key="2">
    <source>
        <dbReference type="Proteomes" id="UP000005239"/>
    </source>
</evidence>
<organism evidence="1 2">
    <name type="scientific">Pristionchus pacificus</name>
    <name type="common">Parasitic nematode worm</name>
    <dbReference type="NCBI Taxonomy" id="54126"/>
    <lineage>
        <taxon>Eukaryota</taxon>
        <taxon>Metazoa</taxon>
        <taxon>Ecdysozoa</taxon>
        <taxon>Nematoda</taxon>
        <taxon>Chromadorea</taxon>
        <taxon>Rhabditida</taxon>
        <taxon>Rhabditina</taxon>
        <taxon>Diplogasteromorpha</taxon>
        <taxon>Diplogasteroidea</taxon>
        <taxon>Neodiplogasteridae</taxon>
        <taxon>Pristionchus</taxon>
    </lineage>
</organism>